<feature type="transmembrane region" description="Helical" evidence="1">
    <location>
        <begin position="35"/>
        <end position="53"/>
    </location>
</feature>
<evidence type="ECO:0000313" key="3">
    <source>
        <dbReference type="Proteomes" id="UP001254813"/>
    </source>
</evidence>
<dbReference type="EMBL" id="JAMQOQ010000006">
    <property type="protein sequence ID" value="MDS0296328.1"/>
    <property type="molecule type" value="Genomic_DNA"/>
</dbReference>
<keyword evidence="3" id="KW-1185">Reference proteome</keyword>
<comment type="caution">
    <text evidence="2">The sequence shown here is derived from an EMBL/GenBank/DDBJ whole genome shotgun (WGS) entry which is preliminary data.</text>
</comment>
<dbReference type="InterPro" id="IPR055958">
    <property type="entry name" value="DUF7536"/>
</dbReference>
<proteinExistence type="predicted"/>
<dbReference type="Pfam" id="PF24380">
    <property type="entry name" value="DUF7536"/>
    <property type="match status" value="1"/>
</dbReference>
<evidence type="ECO:0000256" key="1">
    <source>
        <dbReference type="SAM" id="Phobius"/>
    </source>
</evidence>
<sequence>MRPEREVRVVSDEVPGRPPQGGLVHALHVPRNAKAGAAVGVGLAALAYLFRVLELLGPFAGTQQYPLLGAEGWFAVLAFVLASSTALLVTAALTLVSAYRLAKEV</sequence>
<reference evidence="2 3" key="1">
    <citation type="submission" date="2022-06" db="EMBL/GenBank/DDBJ databases">
        <title>Halogeometricum sp. a new haloarchaeum isolate from saline soil.</title>
        <authorList>
            <person name="Strakova D."/>
            <person name="Galisteo C."/>
            <person name="Sanchez-Porro C."/>
            <person name="Ventosa A."/>
        </authorList>
    </citation>
    <scope>NUCLEOTIDE SEQUENCE [LARGE SCALE GENOMIC DNA]</scope>
    <source>
        <strain evidence="3">S3BR25-2</strain>
    </source>
</reference>
<keyword evidence="1" id="KW-0472">Membrane</keyword>
<evidence type="ECO:0000313" key="2">
    <source>
        <dbReference type="EMBL" id="MDS0296328.1"/>
    </source>
</evidence>
<feature type="transmembrane region" description="Helical" evidence="1">
    <location>
        <begin position="73"/>
        <end position="99"/>
    </location>
</feature>
<name>A0ABU2G6A3_9EURY</name>
<protein>
    <submittedName>
        <fullName evidence="2">Uncharacterized protein</fullName>
    </submittedName>
</protein>
<accession>A0ABU2G6A3</accession>
<dbReference type="RefSeq" id="WP_310930345.1">
    <property type="nucleotide sequence ID" value="NZ_JAMQOQ010000006.1"/>
</dbReference>
<gene>
    <name evidence="2" type="ORF">NDI79_19320</name>
</gene>
<dbReference type="Proteomes" id="UP001254813">
    <property type="component" value="Unassembled WGS sequence"/>
</dbReference>
<organism evidence="2 3">
    <name type="scientific">Halogeometricum luteum</name>
    <dbReference type="NCBI Taxonomy" id="2950537"/>
    <lineage>
        <taxon>Archaea</taxon>
        <taxon>Methanobacteriati</taxon>
        <taxon>Methanobacteriota</taxon>
        <taxon>Stenosarchaea group</taxon>
        <taxon>Halobacteria</taxon>
        <taxon>Halobacteriales</taxon>
        <taxon>Haloferacaceae</taxon>
        <taxon>Halogeometricum</taxon>
    </lineage>
</organism>
<keyword evidence="1" id="KW-0812">Transmembrane</keyword>
<keyword evidence="1" id="KW-1133">Transmembrane helix</keyword>